<name>A0A813HL12_POLGL</name>
<reference evidence="2" key="1">
    <citation type="submission" date="2021-02" db="EMBL/GenBank/DDBJ databases">
        <authorList>
            <person name="Dougan E. K."/>
            <person name="Rhodes N."/>
            <person name="Thang M."/>
            <person name="Chan C."/>
        </authorList>
    </citation>
    <scope>NUCLEOTIDE SEQUENCE</scope>
</reference>
<evidence type="ECO:0000313" key="3">
    <source>
        <dbReference type="Proteomes" id="UP000654075"/>
    </source>
</evidence>
<feature type="region of interest" description="Disordered" evidence="1">
    <location>
        <begin position="254"/>
        <end position="324"/>
    </location>
</feature>
<comment type="caution">
    <text evidence="2">The sequence shown here is derived from an EMBL/GenBank/DDBJ whole genome shotgun (WGS) entry which is preliminary data.</text>
</comment>
<proteinExistence type="predicted"/>
<accession>A0A813HL12</accession>
<evidence type="ECO:0000313" key="2">
    <source>
        <dbReference type="EMBL" id="CAE8638936.1"/>
    </source>
</evidence>
<evidence type="ECO:0000256" key="1">
    <source>
        <dbReference type="SAM" id="MobiDB-lite"/>
    </source>
</evidence>
<sequence>MADFLDDSINKNVFQIEGFDYVWCKVLPWHWNPRELGLAVSGSRLAAIGKKVFEASMNRLQKQRAQESERFVDEGAEAVHQVLEVLSGDNARDSPMDLKGQMLSAIQKMLKNQDIPPEPRKSKKFALSGTYDFDDVEEQDEPPDTARVLIQVPNETKPTGSTSRTIKGFDDLFQIQKEPSFHSTLHRLRCKGASNKQKQRRLEAISSPPKDSKSRSGSSKGAGVFSSNRADDVAAGFASDEDVKSVTSAAMTLETPGVSTMLPHESSREVPTELGEMSVSSLQEPSTSSVVLPSRPTGLKVPGTSGKKGSTSKAEHSAIPPHMHPEVEFADALLSTQKDARLRLRRKSDAAIESARQPSFSIGPPGVCPSKRSSMGDIEPAFAGEKDVPFSRITSPL</sequence>
<feature type="region of interest" description="Disordered" evidence="1">
    <location>
        <begin position="349"/>
        <end position="397"/>
    </location>
</feature>
<gene>
    <name evidence="2" type="ORF">PGLA1383_LOCUS54024</name>
</gene>
<dbReference type="EMBL" id="CAJNNV010032094">
    <property type="protein sequence ID" value="CAE8638936.1"/>
    <property type="molecule type" value="Genomic_DNA"/>
</dbReference>
<organism evidence="2 3">
    <name type="scientific">Polarella glacialis</name>
    <name type="common">Dinoflagellate</name>
    <dbReference type="NCBI Taxonomy" id="89957"/>
    <lineage>
        <taxon>Eukaryota</taxon>
        <taxon>Sar</taxon>
        <taxon>Alveolata</taxon>
        <taxon>Dinophyceae</taxon>
        <taxon>Suessiales</taxon>
        <taxon>Suessiaceae</taxon>
        <taxon>Polarella</taxon>
    </lineage>
</organism>
<dbReference type="Proteomes" id="UP000654075">
    <property type="component" value="Unassembled WGS sequence"/>
</dbReference>
<dbReference type="AlphaFoldDB" id="A0A813HL12"/>
<protein>
    <submittedName>
        <fullName evidence="2">Uncharacterized protein</fullName>
    </submittedName>
</protein>
<keyword evidence="3" id="KW-1185">Reference proteome</keyword>
<feature type="region of interest" description="Disordered" evidence="1">
    <location>
        <begin position="184"/>
        <end position="226"/>
    </location>
</feature>
<feature type="compositionally biased region" description="Polar residues" evidence="1">
    <location>
        <begin position="278"/>
        <end position="291"/>
    </location>
</feature>